<keyword evidence="1" id="KW-0472">Membrane</keyword>
<name>A0AA86UB97_9EUKA</name>
<dbReference type="Proteomes" id="UP001642409">
    <property type="component" value="Unassembled WGS sequence"/>
</dbReference>
<protein>
    <recommendedName>
        <fullName evidence="5">Transmembrane protein</fullName>
    </recommendedName>
</protein>
<sequence>MMLMVTALQYINQEVQYTNLDCYGDNSQISLSRDEFKFVIDLQIVNTNCAVFPNSISANLTVSNALIPDTLQLLVYNFNFLSTTRLEFEIPTHDSLGNIIDLNAYDEEFYAVLDIFSYTEFTRVELTVFDDVRSDLENCFSSLQVQLDTDNFILDISPTKACIQQITLQSSPTDKTFISQTSIKLGTYSFDLDLTQFVNKYIANNNFSFQLFPNTDEMMDILADTNLKAILSLFSQQGLTTVQLNYRIYNFKSVQSVVFTQSQVFLYTIYSSQVHGFEVYFKYLTTADIHTTLQSLKYDEIQYRLTGRIGDTVYQVSSYFSPPFNDSLLRIDFPCDKGSLYEQAACAKQYYDDFTSEERPVYSLDILFLNQRHLVYRLKTSLEPIYDCWTITRSRINNNQLILELIFDSVACLDVQLSESGNLYLITENGFELVDVKTSGIDYNVMSWDCKKFAIDVCGAVENGAELIYQFEYGGYINQFVVNQFKLEKYQQSTISVIVVGGIFIICSVIITWAHIIFTQKIIKSKHAGKNKLKAEMK</sequence>
<reference evidence="2" key="1">
    <citation type="submission" date="2023-06" db="EMBL/GenBank/DDBJ databases">
        <authorList>
            <person name="Kurt Z."/>
        </authorList>
    </citation>
    <scope>NUCLEOTIDE SEQUENCE</scope>
</reference>
<gene>
    <name evidence="3" type="ORF">HINF_LOCUS23808</name>
    <name evidence="2" type="ORF">HINF_LOCUS36419</name>
</gene>
<evidence type="ECO:0008006" key="5">
    <source>
        <dbReference type="Google" id="ProtNLM"/>
    </source>
</evidence>
<keyword evidence="4" id="KW-1185">Reference proteome</keyword>
<evidence type="ECO:0000313" key="4">
    <source>
        <dbReference type="Proteomes" id="UP001642409"/>
    </source>
</evidence>
<organism evidence="2">
    <name type="scientific">Hexamita inflata</name>
    <dbReference type="NCBI Taxonomy" id="28002"/>
    <lineage>
        <taxon>Eukaryota</taxon>
        <taxon>Metamonada</taxon>
        <taxon>Diplomonadida</taxon>
        <taxon>Hexamitidae</taxon>
        <taxon>Hexamitinae</taxon>
        <taxon>Hexamita</taxon>
    </lineage>
</organism>
<keyword evidence="1" id="KW-1133">Transmembrane helix</keyword>
<evidence type="ECO:0000256" key="1">
    <source>
        <dbReference type="SAM" id="Phobius"/>
    </source>
</evidence>
<dbReference type="EMBL" id="CATOUU010000790">
    <property type="protein sequence ID" value="CAI9948774.1"/>
    <property type="molecule type" value="Genomic_DNA"/>
</dbReference>
<proteinExistence type="predicted"/>
<reference evidence="3 4" key="2">
    <citation type="submission" date="2024-07" db="EMBL/GenBank/DDBJ databases">
        <authorList>
            <person name="Akdeniz Z."/>
        </authorList>
    </citation>
    <scope>NUCLEOTIDE SEQUENCE [LARGE SCALE GENOMIC DNA]</scope>
</reference>
<accession>A0AA86UB97</accession>
<evidence type="ECO:0000313" key="3">
    <source>
        <dbReference type="EMBL" id="CAL6013476.1"/>
    </source>
</evidence>
<feature type="transmembrane region" description="Helical" evidence="1">
    <location>
        <begin position="495"/>
        <end position="518"/>
    </location>
</feature>
<dbReference type="AlphaFoldDB" id="A0AA86UB97"/>
<comment type="caution">
    <text evidence="2">The sequence shown here is derived from an EMBL/GenBank/DDBJ whole genome shotgun (WGS) entry which is preliminary data.</text>
</comment>
<keyword evidence="1" id="KW-0812">Transmembrane</keyword>
<evidence type="ECO:0000313" key="2">
    <source>
        <dbReference type="EMBL" id="CAI9948774.1"/>
    </source>
</evidence>
<dbReference type="EMBL" id="CAXDID020000068">
    <property type="protein sequence ID" value="CAL6013476.1"/>
    <property type="molecule type" value="Genomic_DNA"/>
</dbReference>